<evidence type="ECO:0000313" key="13">
    <source>
        <dbReference type="Proteomes" id="UP000183832"/>
    </source>
</evidence>
<dbReference type="GO" id="GO:0048205">
    <property type="term" value="P:COPI coating of Golgi vesicle"/>
    <property type="evidence" value="ECO:0007669"/>
    <property type="project" value="TreeGrafter"/>
</dbReference>
<feature type="region of interest" description="Disordered" evidence="11">
    <location>
        <begin position="447"/>
        <end position="490"/>
    </location>
</feature>
<dbReference type="GO" id="GO:0016592">
    <property type="term" value="C:mediator complex"/>
    <property type="evidence" value="ECO:0007669"/>
    <property type="project" value="InterPro"/>
</dbReference>
<evidence type="ECO:0000256" key="1">
    <source>
        <dbReference type="ARBA" id="ARBA00004123"/>
    </source>
</evidence>
<name>A0A1J1IIW9_9DIPT</name>
<dbReference type="InterPro" id="IPR021018">
    <property type="entry name" value="Mediator_Med29_met"/>
</dbReference>
<protein>
    <recommendedName>
        <fullName evidence="3">Mediator of RNA polymerase II transcription subunit 29</fullName>
    </recommendedName>
    <alternativeName>
        <fullName evidence="10">Mediator complex subunit 29</fullName>
    </alternativeName>
</protein>
<keyword evidence="6" id="KW-0805">Transcription regulation</keyword>
<dbReference type="STRING" id="568069.A0A1J1IIW9"/>
<evidence type="ECO:0000256" key="7">
    <source>
        <dbReference type="ARBA" id="ARBA00023159"/>
    </source>
</evidence>
<dbReference type="PANTHER" id="PTHR45686:SF4">
    <property type="entry name" value="ADP-RIBOSYLATION FACTOR GTPASE ACTIVATING PROTEIN 3, ISOFORM H"/>
    <property type="match status" value="1"/>
</dbReference>
<evidence type="ECO:0000256" key="3">
    <source>
        <dbReference type="ARBA" id="ARBA00019684"/>
    </source>
</evidence>
<evidence type="ECO:0000256" key="5">
    <source>
        <dbReference type="ARBA" id="ARBA00022833"/>
    </source>
</evidence>
<dbReference type="GO" id="GO:0000139">
    <property type="term" value="C:Golgi membrane"/>
    <property type="evidence" value="ECO:0007669"/>
    <property type="project" value="GOC"/>
</dbReference>
<dbReference type="EMBL" id="CVRI01000052">
    <property type="protein sequence ID" value="CRK99714.1"/>
    <property type="molecule type" value="Genomic_DNA"/>
</dbReference>
<accession>A0A1J1IIW9</accession>
<evidence type="ECO:0000256" key="2">
    <source>
        <dbReference type="ARBA" id="ARBA00009851"/>
    </source>
</evidence>
<evidence type="ECO:0000256" key="6">
    <source>
        <dbReference type="ARBA" id="ARBA00023015"/>
    </source>
</evidence>
<evidence type="ECO:0000256" key="9">
    <source>
        <dbReference type="ARBA" id="ARBA00023242"/>
    </source>
</evidence>
<keyword evidence="4" id="KW-0479">Metal-binding</keyword>
<dbReference type="PANTHER" id="PTHR45686">
    <property type="entry name" value="ADP-RIBOSYLATION FACTOR GTPASE ACTIVATING PROTEIN 3, ISOFORM H-RELATED"/>
    <property type="match status" value="1"/>
</dbReference>
<dbReference type="InterPro" id="IPR038508">
    <property type="entry name" value="ArfGAP_dom_sf"/>
</dbReference>
<feature type="region of interest" description="Disordered" evidence="11">
    <location>
        <begin position="516"/>
        <end position="555"/>
    </location>
</feature>
<keyword evidence="8" id="KW-0804">Transcription</keyword>
<sequence length="555" mass="62163">MKYPKMAMVPPQQQQQPMDNISKVKSLLQPLREALKNVFTAAAHLLNQNNLPNDKQTPRFDKYLEVFFSICDQIEQNLITAKKCIQQSSNAQVYLPVPVVTTAQENALSYMQFRDLVNTQISYAKDVHDTLVGGNANASSFFRQHNCNTSDAQQKYTSRAAQLYRDKLSNLAQQACKLHGSTLIINEPHYHHEETKVESDFFADCENANFNSEENVETSTNNIELPTTKPQVSLGSFLDNDGAEPSVDFLHSNVPIEAPKSNIGVRKIQPKKGGIGAKKGLGATKVKTNFADIEQRATLADQMKEPIIEKKLTEEEEAEAITSVRLAYQDLSLQKQKEEERLKNVDPNKAKQMERLGMGFGNRGGVSHSMLTDMQTINQDQAPLSMKSSSKNDNNSKSSDFFDDYSTSMYSNNSSSSNSKQDFRDAMMMGFEPIDSKQDIHTMFSPVEKKESSNKNVNDRQPSSSSFTRNNRETKSSVTTPSNNYDTDSIQKKFAGAKGISSDQFFGNEQSSFEKSANLSKFQGSSSISSADYFGDGTQSNTSRRKKFKEFKFKE</sequence>
<evidence type="ECO:0000256" key="4">
    <source>
        <dbReference type="ARBA" id="ARBA00022723"/>
    </source>
</evidence>
<evidence type="ECO:0000313" key="12">
    <source>
        <dbReference type="EMBL" id="CRK99714.1"/>
    </source>
</evidence>
<proteinExistence type="inferred from homology"/>
<dbReference type="Gene3D" id="1.10.220.150">
    <property type="entry name" value="Arf GTPase activating protein"/>
    <property type="match status" value="1"/>
</dbReference>
<comment type="similarity">
    <text evidence="2">Belongs to the Mediator complex subunit 29 family.</text>
</comment>
<feature type="compositionally biased region" description="Polar residues" evidence="11">
    <location>
        <begin position="476"/>
        <end position="488"/>
    </location>
</feature>
<evidence type="ECO:0000256" key="11">
    <source>
        <dbReference type="SAM" id="MobiDB-lite"/>
    </source>
</evidence>
<gene>
    <name evidence="12" type="ORF">CLUMA_CG012997</name>
</gene>
<dbReference type="Proteomes" id="UP000183832">
    <property type="component" value="Unassembled WGS sequence"/>
</dbReference>
<dbReference type="GO" id="GO:0046872">
    <property type="term" value="F:metal ion binding"/>
    <property type="evidence" value="ECO:0007669"/>
    <property type="project" value="UniProtKB-KW"/>
</dbReference>
<dbReference type="Pfam" id="PF11568">
    <property type="entry name" value="Med29"/>
    <property type="match status" value="1"/>
</dbReference>
<evidence type="ECO:0000256" key="10">
    <source>
        <dbReference type="ARBA" id="ARBA00031963"/>
    </source>
</evidence>
<dbReference type="AlphaFoldDB" id="A0A1J1IIW9"/>
<keyword evidence="13" id="KW-1185">Reference proteome</keyword>
<keyword evidence="5" id="KW-0862">Zinc</keyword>
<keyword evidence="9" id="KW-0539">Nucleus</keyword>
<dbReference type="OrthoDB" id="983479at2759"/>
<keyword evidence="7" id="KW-0010">Activator</keyword>
<evidence type="ECO:0000256" key="8">
    <source>
        <dbReference type="ARBA" id="ARBA00023163"/>
    </source>
</evidence>
<feature type="compositionally biased region" description="Polar residues" evidence="11">
    <location>
        <begin position="454"/>
        <end position="469"/>
    </location>
</feature>
<feature type="compositionally biased region" description="Polar residues" evidence="11">
    <location>
        <begin position="516"/>
        <end position="530"/>
    </location>
</feature>
<comment type="subcellular location">
    <subcellularLocation>
        <location evidence="1">Nucleus</location>
    </subcellularLocation>
</comment>
<organism evidence="12 13">
    <name type="scientific">Clunio marinus</name>
    <dbReference type="NCBI Taxonomy" id="568069"/>
    <lineage>
        <taxon>Eukaryota</taxon>
        <taxon>Metazoa</taxon>
        <taxon>Ecdysozoa</taxon>
        <taxon>Arthropoda</taxon>
        <taxon>Hexapoda</taxon>
        <taxon>Insecta</taxon>
        <taxon>Pterygota</taxon>
        <taxon>Neoptera</taxon>
        <taxon>Endopterygota</taxon>
        <taxon>Diptera</taxon>
        <taxon>Nematocera</taxon>
        <taxon>Chironomoidea</taxon>
        <taxon>Chironomidae</taxon>
        <taxon>Clunio</taxon>
    </lineage>
</organism>
<reference evidence="12 13" key="1">
    <citation type="submission" date="2015-04" db="EMBL/GenBank/DDBJ databases">
        <authorList>
            <person name="Syromyatnikov M.Y."/>
            <person name="Popov V.N."/>
        </authorList>
    </citation>
    <scope>NUCLEOTIDE SEQUENCE [LARGE SCALE GENOMIC DNA]</scope>
</reference>